<dbReference type="EMBL" id="MU005764">
    <property type="protein sequence ID" value="KAF2715229.1"/>
    <property type="molecule type" value="Genomic_DNA"/>
</dbReference>
<sequence length="283" mass="30564">MLDAGVIATIFVVVLLPLPPLTLADGNAVMVLEIGAKGTRTGLLGSNTGERSTLSNTRPLFHAGPSCSPQALSPNKIAVLDHAGARKMGHIDKMGGDSLDSTTYAFLYKHLALLFSILCIEGAAEAWRRPSWWRVSGGQMSTPCLYHLFLLAGPVHPDVASKAAIVAERVITPIVTAFRQAGLVKTRIHPITVSALIAWSMPPPSIFFGLAVGIALLAVIVGRVRMPGQMGAEPADEVEAHNRTSMVMSLTTWRMLLSRISHRQVSRRRVQLWPLSGVEWSPR</sequence>
<keyword evidence="1" id="KW-0472">Membrane</keyword>
<protein>
    <submittedName>
        <fullName evidence="3">Uncharacterized protein</fullName>
    </submittedName>
</protein>
<accession>A0A6G1KQV5</accession>
<evidence type="ECO:0000313" key="4">
    <source>
        <dbReference type="Proteomes" id="UP000799428"/>
    </source>
</evidence>
<keyword evidence="1" id="KW-1133">Transmembrane helix</keyword>
<organism evidence="3 4">
    <name type="scientific">Pleomassaria siparia CBS 279.74</name>
    <dbReference type="NCBI Taxonomy" id="1314801"/>
    <lineage>
        <taxon>Eukaryota</taxon>
        <taxon>Fungi</taxon>
        <taxon>Dikarya</taxon>
        <taxon>Ascomycota</taxon>
        <taxon>Pezizomycotina</taxon>
        <taxon>Dothideomycetes</taxon>
        <taxon>Pleosporomycetidae</taxon>
        <taxon>Pleosporales</taxon>
        <taxon>Pleomassariaceae</taxon>
        <taxon>Pleomassaria</taxon>
    </lineage>
</organism>
<proteinExistence type="predicted"/>
<keyword evidence="1" id="KW-0812">Transmembrane</keyword>
<feature type="chain" id="PRO_5026288516" evidence="2">
    <location>
        <begin position="25"/>
        <end position="283"/>
    </location>
</feature>
<evidence type="ECO:0000313" key="3">
    <source>
        <dbReference type="EMBL" id="KAF2715229.1"/>
    </source>
</evidence>
<reference evidence="3" key="1">
    <citation type="journal article" date="2020" name="Stud. Mycol.">
        <title>101 Dothideomycetes genomes: a test case for predicting lifestyles and emergence of pathogens.</title>
        <authorList>
            <person name="Haridas S."/>
            <person name="Albert R."/>
            <person name="Binder M."/>
            <person name="Bloem J."/>
            <person name="Labutti K."/>
            <person name="Salamov A."/>
            <person name="Andreopoulos B."/>
            <person name="Baker S."/>
            <person name="Barry K."/>
            <person name="Bills G."/>
            <person name="Bluhm B."/>
            <person name="Cannon C."/>
            <person name="Castanera R."/>
            <person name="Culley D."/>
            <person name="Daum C."/>
            <person name="Ezra D."/>
            <person name="Gonzalez J."/>
            <person name="Henrissat B."/>
            <person name="Kuo A."/>
            <person name="Liang C."/>
            <person name="Lipzen A."/>
            <person name="Lutzoni F."/>
            <person name="Magnuson J."/>
            <person name="Mondo S."/>
            <person name="Nolan M."/>
            <person name="Ohm R."/>
            <person name="Pangilinan J."/>
            <person name="Park H.-J."/>
            <person name="Ramirez L."/>
            <person name="Alfaro M."/>
            <person name="Sun H."/>
            <person name="Tritt A."/>
            <person name="Yoshinaga Y."/>
            <person name="Zwiers L.-H."/>
            <person name="Turgeon B."/>
            <person name="Goodwin S."/>
            <person name="Spatafora J."/>
            <person name="Crous P."/>
            <person name="Grigoriev I."/>
        </authorList>
    </citation>
    <scope>NUCLEOTIDE SEQUENCE</scope>
    <source>
        <strain evidence="3">CBS 279.74</strain>
    </source>
</reference>
<keyword evidence="2" id="KW-0732">Signal</keyword>
<evidence type="ECO:0000256" key="1">
    <source>
        <dbReference type="SAM" id="Phobius"/>
    </source>
</evidence>
<name>A0A6G1KQV5_9PLEO</name>
<keyword evidence="4" id="KW-1185">Reference proteome</keyword>
<dbReference type="Proteomes" id="UP000799428">
    <property type="component" value="Unassembled WGS sequence"/>
</dbReference>
<gene>
    <name evidence="3" type="ORF">K504DRAFT_446114</name>
</gene>
<feature type="signal peptide" evidence="2">
    <location>
        <begin position="1"/>
        <end position="24"/>
    </location>
</feature>
<dbReference type="AlphaFoldDB" id="A0A6G1KQV5"/>
<evidence type="ECO:0000256" key="2">
    <source>
        <dbReference type="SAM" id="SignalP"/>
    </source>
</evidence>
<feature type="transmembrane region" description="Helical" evidence="1">
    <location>
        <begin position="206"/>
        <end position="224"/>
    </location>
</feature>